<dbReference type="EnsemblPlants" id="AES95887">
    <property type="protein sequence ID" value="AES95887"/>
    <property type="gene ID" value="MTR_5g030640"/>
</dbReference>
<dbReference type="Proteomes" id="UP000002051">
    <property type="component" value="Chromosome 5"/>
</dbReference>
<name>G7KF52_MEDTR</name>
<keyword evidence="3" id="KW-1185">Reference proteome</keyword>
<dbReference type="AlphaFoldDB" id="G7KF52"/>
<evidence type="ECO:0000313" key="1">
    <source>
        <dbReference type="EMBL" id="AES95887.1"/>
    </source>
</evidence>
<reference evidence="1 3" key="1">
    <citation type="journal article" date="2011" name="Nature">
        <title>The Medicago genome provides insight into the evolution of rhizobial symbioses.</title>
        <authorList>
            <person name="Young N.D."/>
            <person name="Debelle F."/>
            <person name="Oldroyd G.E."/>
            <person name="Geurts R."/>
            <person name="Cannon S.B."/>
            <person name="Udvardi M.K."/>
            <person name="Benedito V.A."/>
            <person name="Mayer K.F."/>
            <person name="Gouzy J."/>
            <person name="Schoof H."/>
            <person name="Van de Peer Y."/>
            <person name="Proost S."/>
            <person name="Cook D.R."/>
            <person name="Meyers B.C."/>
            <person name="Spannagl M."/>
            <person name="Cheung F."/>
            <person name="De Mita S."/>
            <person name="Krishnakumar V."/>
            <person name="Gundlach H."/>
            <person name="Zhou S."/>
            <person name="Mudge J."/>
            <person name="Bharti A.K."/>
            <person name="Murray J.D."/>
            <person name="Naoumkina M.A."/>
            <person name="Rosen B."/>
            <person name="Silverstein K.A."/>
            <person name="Tang H."/>
            <person name="Rombauts S."/>
            <person name="Zhao P.X."/>
            <person name="Zhou P."/>
            <person name="Barbe V."/>
            <person name="Bardou P."/>
            <person name="Bechner M."/>
            <person name="Bellec A."/>
            <person name="Berger A."/>
            <person name="Berges H."/>
            <person name="Bidwell S."/>
            <person name="Bisseling T."/>
            <person name="Choisne N."/>
            <person name="Couloux A."/>
            <person name="Denny R."/>
            <person name="Deshpande S."/>
            <person name="Dai X."/>
            <person name="Doyle J.J."/>
            <person name="Dudez A.M."/>
            <person name="Farmer A.D."/>
            <person name="Fouteau S."/>
            <person name="Franken C."/>
            <person name="Gibelin C."/>
            <person name="Gish J."/>
            <person name="Goldstein S."/>
            <person name="Gonzalez A.J."/>
            <person name="Green P.J."/>
            <person name="Hallab A."/>
            <person name="Hartog M."/>
            <person name="Hua A."/>
            <person name="Humphray S.J."/>
            <person name="Jeong D.H."/>
            <person name="Jing Y."/>
            <person name="Jocker A."/>
            <person name="Kenton S.M."/>
            <person name="Kim D.J."/>
            <person name="Klee K."/>
            <person name="Lai H."/>
            <person name="Lang C."/>
            <person name="Lin S."/>
            <person name="Macmil S.L."/>
            <person name="Magdelenat G."/>
            <person name="Matthews L."/>
            <person name="McCorrison J."/>
            <person name="Monaghan E.L."/>
            <person name="Mun J.H."/>
            <person name="Najar F.Z."/>
            <person name="Nicholson C."/>
            <person name="Noirot C."/>
            <person name="O'Bleness M."/>
            <person name="Paule C.R."/>
            <person name="Poulain J."/>
            <person name="Prion F."/>
            <person name="Qin B."/>
            <person name="Qu C."/>
            <person name="Retzel E.F."/>
            <person name="Riddle C."/>
            <person name="Sallet E."/>
            <person name="Samain S."/>
            <person name="Samson N."/>
            <person name="Sanders I."/>
            <person name="Saurat O."/>
            <person name="Scarpelli C."/>
            <person name="Schiex T."/>
            <person name="Segurens B."/>
            <person name="Severin A.J."/>
            <person name="Sherrier D.J."/>
            <person name="Shi R."/>
            <person name="Sims S."/>
            <person name="Singer S.R."/>
            <person name="Sinharoy S."/>
            <person name="Sterck L."/>
            <person name="Viollet A."/>
            <person name="Wang B.B."/>
            <person name="Wang K."/>
            <person name="Wang M."/>
            <person name="Wang X."/>
            <person name="Warfsmann J."/>
            <person name="Weissenbach J."/>
            <person name="White D.D."/>
            <person name="White J.D."/>
            <person name="Wiley G.B."/>
            <person name="Wincker P."/>
            <person name="Xing Y."/>
            <person name="Yang L."/>
            <person name="Yao Z."/>
            <person name="Ying F."/>
            <person name="Zhai J."/>
            <person name="Zhou L."/>
            <person name="Zuber A."/>
            <person name="Denarie J."/>
            <person name="Dixon R.A."/>
            <person name="May G.D."/>
            <person name="Schwartz D.C."/>
            <person name="Rogers J."/>
            <person name="Quetier F."/>
            <person name="Town C.D."/>
            <person name="Roe B.A."/>
        </authorList>
    </citation>
    <scope>NUCLEOTIDE SEQUENCE [LARGE SCALE GENOMIC DNA]</scope>
    <source>
        <strain evidence="1">A17</strain>
        <strain evidence="2 3">cv. Jemalong A17</strain>
    </source>
</reference>
<dbReference type="HOGENOM" id="CLU_1534802_0_0_1"/>
<reference evidence="2" key="3">
    <citation type="submission" date="2015-04" db="UniProtKB">
        <authorList>
            <consortium name="EnsemblPlants"/>
        </authorList>
    </citation>
    <scope>IDENTIFICATION</scope>
    <source>
        <strain evidence="2">cv. Jemalong A17</strain>
    </source>
</reference>
<evidence type="ECO:0000313" key="3">
    <source>
        <dbReference type="Proteomes" id="UP000002051"/>
    </source>
</evidence>
<proteinExistence type="predicted"/>
<reference evidence="1 3" key="2">
    <citation type="journal article" date="2014" name="BMC Genomics">
        <title>An improved genome release (version Mt4.0) for the model legume Medicago truncatula.</title>
        <authorList>
            <person name="Tang H."/>
            <person name="Krishnakumar V."/>
            <person name="Bidwell S."/>
            <person name="Rosen B."/>
            <person name="Chan A."/>
            <person name="Zhou S."/>
            <person name="Gentzbittel L."/>
            <person name="Childs K.L."/>
            <person name="Yandell M."/>
            <person name="Gundlach H."/>
            <person name="Mayer K.F."/>
            <person name="Schwartz D.C."/>
            <person name="Town C.D."/>
        </authorList>
    </citation>
    <scope>GENOME REANNOTATION</scope>
    <source>
        <strain evidence="2 3">cv. Jemalong A17</strain>
    </source>
</reference>
<accession>G7KF52</accession>
<sequence length="175" mass="20466">MTKFSGGENTLFPPSLRGAKSPRRLSCPPLFLVGFVWVKLSYQLKSRANPIIDFWVINVGDPGSWGIRGLENRQMGILPLYAINLGAVFVRIKLSYQLKSRAYPIIDFCVINVVDPESWVFRRLEYCHICILILDYSNNSHAKLSFIVDHTKQRWWCQLTNEKRRHLHYYENMVF</sequence>
<dbReference type="PaxDb" id="3880-AES95887"/>
<protein>
    <submittedName>
        <fullName evidence="1 2">Uncharacterized protein</fullName>
    </submittedName>
</protein>
<evidence type="ECO:0000313" key="2">
    <source>
        <dbReference type="EnsemblPlants" id="AES95887"/>
    </source>
</evidence>
<dbReference type="EMBL" id="CM001221">
    <property type="protein sequence ID" value="AES95887.1"/>
    <property type="molecule type" value="Genomic_DNA"/>
</dbReference>
<gene>
    <name evidence="1" type="ordered locus">MTR_5g030640</name>
</gene>
<organism evidence="1 3">
    <name type="scientific">Medicago truncatula</name>
    <name type="common">Barrel medic</name>
    <name type="synonym">Medicago tribuloides</name>
    <dbReference type="NCBI Taxonomy" id="3880"/>
    <lineage>
        <taxon>Eukaryota</taxon>
        <taxon>Viridiplantae</taxon>
        <taxon>Streptophyta</taxon>
        <taxon>Embryophyta</taxon>
        <taxon>Tracheophyta</taxon>
        <taxon>Spermatophyta</taxon>
        <taxon>Magnoliopsida</taxon>
        <taxon>eudicotyledons</taxon>
        <taxon>Gunneridae</taxon>
        <taxon>Pentapetalae</taxon>
        <taxon>rosids</taxon>
        <taxon>fabids</taxon>
        <taxon>Fabales</taxon>
        <taxon>Fabaceae</taxon>
        <taxon>Papilionoideae</taxon>
        <taxon>50 kb inversion clade</taxon>
        <taxon>NPAAA clade</taxon>
        <taxon>Hologalegina</taxon>
        <taxon>IRL clade</taxon>
        <taxon>Trifolieae</taxon>
        <taxon>Medicago</taxon>
    </lineage>
</organism>